<comment type="caution">
    <text evidence="1">The sequence shown here is derived from an EMBL/GenBank/DDBJ whole genome shotgun (WGS) entry which is preliminary data.</text>
</comment>
<evidence type="ECO:0000313" key="1">
    <source>
        <dbReference type="EMBL" id="GHC91405.1"/>
    </source>
</evidence>
<organism evidence="1 2">
    <name type="scientific">Streptomyces finlayi</name>
    <dbReference type="NCBI Taxonomy" id="67296"/>
    <lineage>
        <taxon>Bacteria</taxon>
        <taxon>Bacillati</taxon>
        <taxon>Actinomycetota</taxon>
        <taxon>Actinomycetes</taxon>
        <taxon>Kitasatosporales</taxon>
        <taxon>Streptomycetaceae</taxon>
        <taxon>Streptomyces</taxon>
    </lineage>
</organism>
<protein>
    <submittedName>
        <fullName evidence="1">Uncharacterized protein</fullName>
    </submittedName>
</protein>
<name>A0A918WWV4_9ACTN</name>
<proteinExistence type="predicted"/>
<evidence type="ECO:0000313" key="2">
    <source>
        <dbReference type="Proteomes" id="UP000638353"/>
    </source>
</evidence>
<dbReference type="AlphaFoldDB" id="A0A918WWV4"/>
<accession>A0A918WWV4</accession>
<reference evidence="1" key="1">
    <citation type="journal article" date="2014" name="Int. J. Syst. Evol. Microbiol.">
        <title>Complete genome sequence of Corynebacterium casei LMG S-19264T (=DSM 44701T), isolated from a smear-ripened cheese.</title>
        <authorList>
            <consortium name="US DOE Joint Genome Institute (JGI-PGF)"/>
            <person name="Walter F."/>
            <person name="Albersmeier A."/>
            <person name="Kalinowski J."/>
            <person name="Ruckert C."/>
        </authorList>
    </citation>
    <scope>NUCLEOTIDE SEQUENCE</scope>
    <source>
        <strain evidence="1">JCM 4637</strain>
    </source>
</reference>
<sequence length="72" mass="7697">MELHARFRGGQSYRAAGRPVAEHGEWFGPGGEALVQHPVVVEALRGDDLGVGGPDVPKGSWVGFMVRSLEGR</sequence>
<dbReference type="EMBL" id="BMVC01000004">
    <property type="protein sequence ID" value="GHC91405.1"/>
    <property type="molecule type" value="Genomic_DNA"/>
</dbReference>
<dbReference type="Proteomes" id="UP000638353">
    <property type="component" value="Unassembled WGS sequence"/>
</dbReference>
<gene>
    <name evidence="1" type="ORF">GCM10010334_26390</name>
</gene>
<reference evidence="1" key="2">
    <citation type="submission" date="2020-09" db="EMBL/GenBank/DDBJ databases">
        <authorList>
            <person name="Sun Q."/>
            <person name="Ohkuma M."/>
        </authorList>
    </citation>
    <scope>NUCLEOTIDE SEQUENCE</scope>
    <source>
        <strain evidence="1">JCM 4637</strain>
    </source>
</reference>